<sequence>MSSHGSLVTVYGPSMAAVWALYVRVDNPACMYRRCASVCTCWCMDFHMSSTNDMWALKAKVVTVAVPEKPLAPGAPSPASDTISRKRGHPSQASPIAKKLFNEDNSKEKDSTDSAPAVPADA</sequence>
<name>A0A0E0JP61_ORYPU</name>
<dbReference type="Proteomes" id="UP000026962">
    <property type="component" value="Chromosome 1"/>
</dbReference>
<reference evidence="2" key="2">
    <citation type="submission" date="2018-05" db="EMBL/GenBank/DDBJ databases">
        <title>OpunRS2 (Oryza punctata Reference Sequence Version 2).</title>
        <authorList>
            <person name="Zhang J."/>
            <person name="Kudrna D."/>
            <person name="Lee S."/>
            <person name="Talag J."/>
            <person name="Welchert J."/>
            <person name="Wing R.A."/>
        </authorList>
    </citation>
    <scope>NUCLEOTIDE SEQUENCE [LARGE SCALE GENOMIC DNA]</scope>
</reference>
<keyword evidence="3" id="KW-1185">Reference proteome</keyword>
<feature type="region of interest" description="Disordered" evidence="1">
    <location>
        <begin position="68"/>
        <end position="122"/>
    </location>
</feature>
<evidence type="ECO:0000313" key="2">
    <source>
        <dbReference type="EnsemblPlants" id="OPUNC01G31300.2"/>
    </source>
</evidence>
<organism evidence="2">
    <name type="scientific">Oryza punctata</name>
    <name type="common">Red rice</name>
    <dbReference type="NCBI Taxonomy" id="4537"/>
    <lineage>
        <taxon>Eukaryota</taxon>
        <taxon>Viridiplantae</taxon>
        <taxon>Streptophyta</taxon>
        <taxon>Embryophyta</taxon>
        <taxon>Tracheophyta</taxon>
        <taxon>Spermatophyta</taxon>
        <taxon>Magnoliopsida</taxon>
        <taxon>Liliopsida</taxon>
        <taxon>Poales</taxon>
        <taxon>Poaceae</taxon>
        <taxon>BOP clade</taxon>
        <taxon>Oryzoideae</taxon>
        <taxon>Oryzeae</taxon>
        <taxon>Oryzinae</taxon>
        <taxon>Oryza</taxon>
    </lineage>
</organism>
<evidence type="ECO:0000256" key="1">
    <source>
        <dbReference type="SAM" id="MobiDB-lite"/>
    </source>
</evidence>
<protein>
    <submittedName>
        <fullName evidence="2">Uncharacterized protein</fullName>
    </submittedName>
</protein>
<proteinExistence type="predicted"/>
<dbReference type="AlphaFoldDB" id="A0A0E0JP61"/>
<feature type="compositionally biased region" description="Basic and acidic residues" evidence="1">
    <location>
        <begin position="100"/>
        <end position="112"/>
    </location>
</feature>
<dbReference type="EnsemblPlants" id="OPUNC01G31300.2">
    <property type="protein sequence ID" value="OPUNC01G31300.2"/>
    <property type="gene ID" value="OPUNC01G31300"/>
</dbReference>
<dbReference type="Gramene" id="OPUNC01G31300.2">
    <property type="protein sequence ID" value="OPUNC01G31300.2"/>
    <property type="gene ID" value="OPUNC01G31300"/>
</dbReference>
<evidence type="ECO:0000313" key="3">
    <source>
        <dbReference type="Proteomes" id="UP000026962"/>
    </source>
</evidence>
<accession>A0A0E0JP61</accession>
<reference evidence="2" key="1">
    <citation type="submission" date="2015-04" db="UniProtKB">
        <authorList>
            <consortium name="EnsemblPlants"/>
        </authorList>
    </citation>
    <scope>IDENTIFICATION</scope>
</reference>